<evidence type="ECO:0000259" key="2">
    <source>
        <dbReference type="Pfam" id="PF13229"/>
    </source>
</evidence>
<dbReference type="EMBL" id="CP002467">
    <property type="protein sequence ID" value="ADV84935.1"/>
    <property type="molecule type" value="Genomic_DNA"/>
</dbReference>
<dbReference type="SMART" id="SM00710">
    <property type="entry name" value="PbH1"/>
    <property type="match status" value="7"/>
</dbReference>
<evidence type="ECO:0000313" key="4">
    <source>
        <dbReference type="Proteomes" id="UP000006844"/>
    </source>
</evidence>
<reference evidence="3 4" key="1">
    <citation type="journal article" date="2012" name="Stand. Genomic Sci.">
        <title>Complete genome sequence of Terriglobus saanensis type strain SP1PR4(T), an Acidobacteria from tundra soil.</title>
        <authorList>
            <person name="Rawat S.R."/>
            <person name="Mannisto M.K."/>
            <person name="Starovoytov V."/>
            <person name="Goodwin L."/>
            <person name="Nolan M."/>
            <person name="Hauser L."/>
            <person name="Land M."/>
            <person name="Davenport K.W."/>
            <person name="Woyke T."/>
            <person name="Haggblom M.M."/>
        </authorList>
    </citation>
    <scope>NUCLEOTIDE SEQUENCE</scope>
    <source>
        <strain evidence="4">ATCC BAA-1853 / DSM 23119 / SP1PR4</strain>
    </source>
</reference>
<feature type="signal peptide" evidence="1">
    <location>
        <begin position="1"/>
        <end position="23"/>
    </location>
</feature>
<dbReference type="KEGG" id="tsa:AciPR4_4190"/>
<dbReference type="InterPro" id="IPR012334">
    <property type="entry name" value="Pectin_lyas_fold"/>
</dbReference>
<evidence type="ECO:0000313" key="3">
    <source>
        <dbReference type="EMBL" id="ADV84935.1"/>
    </source>
</evidence>
<dbReference type="SUPFAM" id="SSF51126">
    <property type="entry name" value="Pectin lyase-like"/>
    <property type="match status" value="1"/>
</dbReference>
<dbReference type="Proteomes" id="UP000006844">
    <property type="component" value="Chromosome"/>
</dbReference>
<keyword evidence="4" id="KW-1185">Reference proteome</keyword>
<dbReference type="HOGENOM" id="CLU_054231_0_0_0"/>
<feature type="chain" id="PRO_5003229015" description="Right handed beta helix domain-containing protein" evidence="1">
    <location>
        <begin position="24"/>
        <end position="420"/>
    </location>
</feature>
<dbReference type="RefSeq" id="WP_013570665.1">
    <property type="nucleotide sequence ID" value="NC_014963.1"/>
</dbReference>
<dbReference type="AlphaFoldDB" id="E8V644"/>
<dbReference type="OrthoDB" id="103820at2"/>
<protein>
    <recommendedName>
        <fullName evidence="2">Right handed beta helix domain-containing protein</fullName>
    </recommendedName>
</protein>
<dbReference type="InterPro" id="IPR011050">
    <property type="entry name" value="Pectin_lyase_fold/virulence"/>
</dbReference>
<gene>
    <name evidence="3" type="ordered locus">AciPR4_4190</name>
</gene>
<dbReference type="eggNOG" id="ENOG5033QGB">
    <property type="taxonomic scope" value="Bacteria"/>
</dbReference>
<keyword evidence="1" id="KW-0732">Signal</keyword>
<proteinExistence type="predicted"/>
<dbReference type="Gene3D" id="2.160.20.10">
    <property type="entry name" value="Single-stranded right-handed beta-helix, Pectin lyase-like"/>
    <property type="match status" value="1"/>
</dbReference>
<sequence length="420" mass="42715">MKFRPLMFSVFLYLSLTSVVAEGATLCVNTQGTDRCYNSISEAVAAAGVNDVIHIGAGTYRESVTITKPVSLVGQHAVIDASGLSRGIFVNGMAAPGLAQVHISGLTVLNANFEGILVANASAVTISDSIIANNNHSLSGATCPGIEAFEPGEQNDCGEGIHLLGADHAIVTHNQVHGNSGGILLSDDTGPTHDNLVSLNTVTDNPFACGIVLASHVPAAVSGSAQSLGVFHNTIWKNFSSGNGVKVDGGAGIGIFASVPGAASYGNVIIENVLTRSGHPGIALHAHAPNQKLNDNMLVGNGIADNGADTADAATPGSTGINVFSVVPATGNIISENTIQQETNDVAVNNSSLVQVEFNNLVGHGAGVKNLGTGPVDATLNFWGCEAGPAARGSGCSTVDDPNILFAPWLSSIAPLDPKF</sequence>
<dbReference type="InterPro" id="IPR039448">
    <property type="entry name" value="Beta_helix"/>
</dbReference>
<dbReference type="STRING" id="401053.AciPR4_4190"/>
<evidence type="ECO:0000256" key="1">
    <source>
        <dbReference type="SAM" id="SignalP"/>
    </source>
</evidence>
<name>E8V644_TERSS</name>
<feature type="domain" description="Right handed beta helix" evidence="2">
    <location>
        <begin position="100"/>
        <end position="252"/>
    </location>
</feature>
<organism evidence="3 4">
    <name type="scientific">Terriglobus saanensis (strain ATCC BAA-1853 / DSM 23119 / SP1PR4)</name>
    <dbReference type="NCBI Taxonomy" id="401053"/>
    <lineage>
        <taxon>Bacteria</taxon>
        <taxon>Pseudomonadati</taxon>
        <taxon>Acidobacteriota</taxon>
        <taxon>Terriglobia</taxon>
        <taxon>Terriglobales</taxon>
        <taxon>Acidobacteriaceae</taxon>
        <taxon>Terriglobus</taxon>
    </lineage>
</organism>
<dbReference type="Pfam" id="PF13229">
    <property type="entry name" value="Beta_helix"/>
    <property type="match status" value="1"/>
</dbReference>
<accession>E8V644</accession>
<dbReference type="InterPro" id="IPR006626">
    <property type="entry name" value="PbH1"/>
</dbReference>